<dbReference type="Proteomes" id="UP000829398">
    <property type="component" value="Chromosome 5"/>
</dbReference>
<reference evidence="2" key="1">
    <citation type="journal article" date="2023" name="Hortic. Res.">
        <title>A chromosome-level phased genome enabling allele-level studies in sweet orange: a case study on citrus Huanglongbing tolerance.</title>
        <authorList>
            <person name="Wu B."/>
            <person name="Yu Q."/>
            <person name="Deng Z."/>
            <person name="Duan Y."/>
            <person name="Luo F."/>
            <person name="Gmitter F. Jr."/>
        </authorList>
    </citation>
    <scope>NUCLEOTIDE SEQUENCE [LARGE SCALE GENOMIC DNA]</scope>
    <source>
        <strain evidence="2">cv. Valencia</strain>
    </source>
</reference>
<sequence>MATNKERIERIETEVGDIQDKMQQLELGINDKLAHIEATLSKLADSINTSRGLPSINNNTASSRLGREVSTGGPQHFQSKESTDDQKVVLASFHLEGEANQWWQWLRRSYQDEGKVVTWEVFMEELWARFGPTDCEDFNEALSRVKQTGTLRDYQKEFERLGNRVQGWTQKALVGTFMGGLKPEISEEIRLFRPRTLKEAISLARMRDEQLTRQRRLLRSPILTRSPTAQVTNQRHKCIKAQLLILEADDNEESTETTQHEYETEEHDKPKITFYALAGLDVVLGVQWLESLGSVVCNWKQLTMDFDWDNAKRRLQGLDPQTIQATTLSEVAKDMKQGHNVFAICLYLNNEESYTVAPASMRSLLEEYSELFVEPKQLPPTREIDHQITLKEGTEPINVRPYRALNKATVKDRFPIPTVEDMLDELHGATFFTKLDLRAGYHQVDEQKIAAMVSWPKPRNITELRGFLGLTGYYRKFVRGYGLLARALTNLLKKGQFGWNTEAATAFEQLKLAMTQTPVLSMPNFNDVFVIETDASGDGIGAVLQQNEKPIAYMSRALGITKKTWSTYAKEMLAVVEAVRFWRPYLLGQRFVIQTDQKSLKYLLEQKIATPDQQQWMVKLMGYDYEIRYRPGKENAAADALSRRTDSPTLNHLFVPQVSLWGEIKKAMHEDDYLKKIAQQVETQPDGPYTAKNGLIFFKGRVIVPRKMRDLLLFEAHNTKIGGHSGVLRTYKRLAQQFYWPSMFQSVHDYVSKCVVCQKTKSETLQPAGLLQPLPVPCQVWEDISLDFIEGLPNSQGRDTIFVIVDRLSKYAFFLSLSHPFTAKSVAERFVDGVVKLHGMPKSIVSDRDPIFISKFWSEFFTLSGTQLTMSSAYHPQTDGQTEVVNRCLEQYLRCFVHQWPRKWNMYLSWAEFWYNTTFHVSTGMTPFQALYGRPPPSVPMDSIGSSPVHEVDHALQTRDELLRQLKSNLAAAANRMKQTADKKRRDVEFKEGDMVYLRLHPYRQSSVFKRAHQKLCNRYFGPYQIIQKVGPVAFKLQLPEGAKVHSTFHVSVLKKAVGDSTESSTELPPIDDEGVLVLEPKSVLDTRWLKRGGTVIEQSLIHWNNQPMEEATWEDTVVIKQRFPSLTLEDKGPLSWGSDDKKLRRTNRVAKPNSKYMEYAWARKKIDPRLSVAKAEAVIDAFQRARKPGATHIHNSSKVPQHKWNPPPKNVVKVNVDAAINSKSQMAGLGAVIRDSKNKFVAAGIMQTGLKEHVNYAEAEAIV</sequence>
<gene>
    <name evidence="1" type="ORF">KPL71_014000</name>
</gene>
<comment type="caution">
    <text evidence="1">The sequence shown here is derived from an EMBL/GenBank/DDBJ whole genome shotgun (WGS) entry which is preliminary data.</text>
</comment>
<name>A0ACB8K8R8_CITSI</name>
<evidence type="ECO:0000313" key="2">
    <source>
        <dbReference type="Proteomes" id="UP000829398"/>
    </source>
</evidence>
<dbReference type="EMBL" id="CM039174">
    <property type="protein sequence ID" value="KAH9750760.1"/>
    <property type="molecule type" value="Genomic_DNA"/>
</dbReference>
<accession>A0ACB8K8R8</accession>
<keyword evidence="2" id="KW-1185">Reference proteome</keyword>
<evidence type="ECO:0000313" key="1">
    <source>
        <dbReference type="EMBL" id="KAH9750760.1"/>
    </source>
</evidence>
<proteinExistence type="predicted"/>
<organism evidence="1 2">
    <name type="scientific">Citrus sinensis</name>
    <name type="common">Sweet orange</name>
    <name type="synonym">Citrus aurantium var. sinensis</name>
    <dbReference type="NCBI Taxonomy" id="2711"/>
    <lineage>
        <taxon>Eukaryota</taxon>
        <taxon>Viridiplantae</taxon>
        <taxon>Streptophyta</taxon>
        <taxon>Embryophyta</taxon>
        <taxon>Tracheophyta</taxon>
        <taxon>Spermatophyta</taxon>
        <taxon>Magnoliopsida</taxon>
        <taxon>eudicotyledons</taxon>
        <taxon>Gunneridae</taxon>
        <taxon>Pentapetalae</taxon>
        <taxon>rosids</taxon>
        <taxon>malvids</taxon>
        <taxon>Sapindales</taxon>
        <taxon>Rutaceae</taxon>
        <taxon>Aurantioideae</taxon>
        <taxon>Citrus</taxon>
    </lineage>
</organism>
<protein>
    <submittedName>
        <fullName evidence="1">Uncharacterized protein</fullName>
    </submittedName>
</protein>